<name>A0ACB8AWH8_9AGAM</name>
<evidence type="ECO:0000313" key="1">
    <source>
        <dbReference type="EMBL" id="KAH7917737.1"/>
    </source>
</evidence>
<dbReference type="EMBL" id="MU266952">
    <property type="protein sequence ID" value="KAH7917737.1"/>
    <property type="molecule type" value="Genomic_DNA"/>
</dbReference>
<reference evidence="1" key="1">
    <citation type="journal article" date="2021" name="New Phytol.">
        <title>Evolutionary innovations through gain and loss of genes in the ectomycorrhizal Boletales.</title>
        <authorList>
            <person name="Wu G."/>
            <person name="Miyauchi S."/>
            <person name="Morin E."/>
            <person name="Kuo A."/>
            <person name="Drula E."/>
            <person name="Varga T."/>
            <person name="Kohler A."/>
            <person name="Feng B."/>
            <person name="Cao Y."/>
            <person name="Lipzen A."/>
            <person name="Daum C."/>
            <person name="Hundley H."/>
            <person name="Pangilinan J."/>
            <person name="Johnson J."/>
            <person name="Barry K."/>
            <person name="LaButti K."/>
            <person name="Ng V."/>
            <person name="Ahrendt S."/>
            <person name="Min B."/>
            <person name="Choi I.G."/>
            <person name="Park H."/>
            <person name="Plett J.M."/>
            <person name="Magnuson J."/>
            <person name="Spatafora J.W."/>
            <person name="Nagy L.G."/>
            <person name="Henrissat B."/>
            <person name="Grigoriev I.V."/>
            <person name="Yang Z.L."/>
            <person name="Xu J."/>
            <person name="Martin F.M."/>
        </authorList>
    </citation>
    <scope>NUCLEOTIDE SEQUENCE</scope>
    <source>
        <strain evidence="1">KUC20120723A-06</strain>
    </source>
</reference>
<gene>
    <name evidence="1" type="ORF">BV22DRAFT_930267</name>
</gene>
<keyword evidence="2" id="KW-1185">Reference proteome</keyword>
<accession>A0ACB8AWH8</accession>
<comment type="caution">
    <text evidence="1">The sequence shown here is derived from an EMBL/GenBank/DDBJ whole genome shotgun (WGS) entry which is preliminary data.</text>
</comment>
<dbReference type="Proteomes" id="UP000790709">
    <property type="component" value="Unassembled WGS sequence"/>
</dbReference>
<evidence type="ECO:0000313" key="2">
    <source>
        <dbReference type="Proteomes" id="UP000790709"/>
    </source>
</evidence>
<sequence>MIRFAVFRAAGRLPMMLARLQLVAQQTASIMESGRLYVHYSSPHSHRTDQHLLSTSLDKPSTSPFRSSVRRQQPQRCIRGSHPGAPCLWMPHA</sequence>
<protein>
    <submittedName>
        <fullName evidence="1">Uncharacterized protein</fullName>
    </submittedName>
</protein>
<proteinExistence type="predicted"/>
<organism evidence="1 2">
    <name type="scientific">Leucogyrophana mollusca</name>
    <dbReference type="NCBI Taxonomy" id="85980"/>
    <lineage>
        <taxon>Eukaryota</taxon>
        <taxon>Fungi</taxon>
        <taxon>Dikarya</taxon>
        <taxon>Basidiomycota</taxon>
        <taxon>Agaricomycotina</taxon>
        <taxon>Agaricomycetes</taxon>
        <taxon>Agaricomycetidae</taxon>
        <taxon>Boletales</taxon>
        <taxon>Boletales incertae sedis</taxon>
        <taxon>Leucogyrophana</taxon>
    </lineage>
</organism>